<accession>A0A0N4TBG3</accession>
<keyword evidence="2" id="KW-0472">Membrane</keyword>
<dbReference type="InterPro" id="IPR051697">
    <property type="entry name" value="Patched_domain-protein"/>
</dbReference>
<dbReference type="GO" id="GO:0006897">
    <property type="term" value="P:endocytosis"/>
    <property type="evidence" value="ECO:0007669"/>
    <property type="project" value="TreeGrafter"/>
</dbReference>
<reference evidence="3 4" key="2">
    <citation type="submission" date="2018-11" db="EMBL/GenBank/DDBJ databases">
        <authorList>
            <consortium name="Pathogen Informatics"/>
        </authorList>
    </citation>
    <scope>NUCLEOTIDE SEQUENCE [LARGE SCALE GENOMIC DNA]</scope>
</reference>
<dbReference type="AlphaFoldDB" id="A0A0N4TBG3"/>
<dbReference type="GO" id="GO:0030659">
    <property type="term" value="C:cytoplasmic vesicle membrane"/>
    <property type="evidence" value="ECO:0007669"/>
    <property type="project" value="TreeGrafter"/>
</dbReference>
<dbReference type="PANTHER" id="PTHR10796:SF191">
    <property type="entry name" value="SSD DOMAIN-CONTAINING PROTEIN"/>
    <property type="match status" value="1"/>
</dbReference>
<keyword evidence="4" id="KW-1185">Reference proteome</keyword>
<keyword evidence="2" id="KW-0812">Transmembrane</keyword>
<evidence type="ECO:0000313" key="5">
    <source>
        <dbReference type="WBParaSite" id="BPAG_0000555001-mRNA-1"/>
    </source>
</evidence>
<keyword evidence="2" id="KW-1133">Transmembrane helix</keyword>
<dbReference type="PANTHER" id="PTHR10796">
    <property type="entry name" value="PATCHED-RELATED"/>
    <property type="match status" value="1"/>
</dbReference>
<name>A0A0N4TBG3_BRUPA</name>
<evidence type="ECO:0000313" key="4">
    <source>
        <dbReference type="Proteomes" id="UP000278627"/>
    </source>
</evidence>
<evidence type="ECO:0000256" key="2">
    <source>
        <dbReference type="SAM" id="Phobius"/>
    </source>
</evidence>
<sequence length="141" mass="16498">GSISSKSTISTNNNTSSKIPSEIAQENVTRNEENVKITLSQKMREKFMDFKQSLNKELPKSKHRETMISKIFREYYGPFLLDCFTKKVFIFIYIIYLSLAILGCTMLKEGLNPKFLVLDSFYLSKFYILMDETFWEEGMIN</sequence>
<reference evidence="5" key="1">
    <citation type="submission" date="2017-02" db="UniProtKB">
        <authorList>
            <consortium name="WormBaseParasite"/>
        </authorList>
    </citation>
    <scope>IDENTIFICATION</scope>
</reference>
<evidence type="ECO:0000313" key="3">
    <source>
        <dbReference type="EMBL" id="VDN86699.1"/>
    </source>
</evidence>
<dbReference type="Proteomes" id="UP000278627">
    <property type="component" value="Unassembled WGS sequence"/>
</dbReference>
<feature type="region of interest" description="Disordered" evidence="1">
    <location>
        <begin position="1"/>
        <end position="22"/>
    </location>
</feature>
<evidence type="ECO:0000256" key="1">
    <source>
        <dbReference type="SAM" id="MobiDB-lite"/>
    </source>
</evidence>
<dbReference type="EMBL" id="UZAD01003947">
    <property type="protein sequence ID" value="VDN86699.1"/>
    <property type="molecule type" value="Genomic_DNA"/>
</dbReference>
<dbReference type="WBParaSite" id="BPAG_0000555001-mRNA-1">
    <property type="protein sequence ID" value="BPAG_0000555001-mRNA-1"/>
    <property type="gene ID" value="BPAG_0000555001"/>
</dbReference>
<protein>
    <submittedName>
        <fullName evidence="5">Ion_trans_2 domain-containing protein</fullName>
    </submittedName>
</protein>
<organism evidence="5">
    <name type="scientific">Brugia pahangi</name>
    <name type="common">Filarial nematode worm</name>
    <dbReference type="NCBI Taxonomy" id="6280"/>
    <lineage>
        <taxon>Eukaryota</taxon>
        <taxon>Metazoa</taxon>
        <taxon>Ecdysozoa</taxon>
        <taxon>Nematoda</taxon>
        <taxon>Chromadorea</taxon>
        <taxon>Rhabditida</taxon>
        <taxon>Spirurina</taxon>
        <taxon>Spiruromorpha</taxon>
        <taxon>Filarioidea</taxon>
        <taxon>Onchocercidae</taxon>
        <taxon>Brugia</taxon>
    </lineage>
</organism>
<dbReference type="GO" id="GO:0018996">
    <property type="term" value="P:molting cycle, collagen and cuticulin-based cuticle"/>
    <property type="evidence" value="ECO:0007669"/>
    <property type="project" value="TreeGrafter"/>
</dbReference>
<dbReference type="GO" id="GO:0005886">
    <property type="term" value="C:plasma membrane"/>
    <property type="evidence" value="ECO:0007669"/>
    <property type="project" value="TreeGrafter"/>
</dbReference>
<proteinExistence type="predicted"/>
<gene>
    <name evidence="3" type="ORF">BPAG_LOCUS5513</name>
</gene>
<feature type="compositionally biased region" description="Low complexity" evidence="1">
    <location>
        <begin position="1"/>
        <end position="19"/>
    </location>
</feature>
<feature type="transmembrane region" description="Helical" evidence="2">
    <location>
        <begin position="88"/>
        <end position="107"/>
    </location>
</feature>